<dbReference type="GO" id="GO:0016757">
    <property type="term" value="F:glycosyltransferase activity"/>
    <property type="evidence" value="ECO:0007669"/>
    <property type="project" value="InterPro"/>
</dbReference>
<dbReference type="InterPro" id="IPR001296">
    <property type="entry name" value="Glyco_trans_1"/>
</dbReference>
<evidence type="ECO:0000259" key="3">
    <source>
        <dbReference type="Pfam" id="PF13439"/>
    </source>
</evidence>
<dbReference type="CDD" id="cd03809">
    <property type="entry name" value="GT4_MtfB-like"/>
    <property type="match status" value="1"/>
</dbReference>
<dbReference type="PANTHER" id="PTHR46401">
    <property type="entry name" value="GLYCOSYLTRANSFERASE WBBK-RELATED"/>
    <property type="match status" value="1"/>
</dbReference>
<dbReference type="OrthoDB" id="9801609at2"/>
<proteinExistence type="predicted"/>
<dbReference type="InterPro" id="IPR028098">
    <property type="entry name" value="Glyco_trans_4-like_N"/>
</dbReference>
<feature type="domain" description="Glycosyl transferase family 1" evidence="2">
    <location>
        <begin position="174"/>
        <end position="324"/>
    </location>
</feature>
<dbReference type="SUPFAM" id="SSF53756">
    <property type="entry name" value="UDP-Glycosyltransferase/glycogen phosphorylase"/>
    <property type="match status" value="1"/>
</dbReference>
<dbReference type="Pfam" id="PF13439">
    <property type="entry name" value="Glyco_transf_4"/>
    <property type="match status" value="1"/>
</dbReference>
<dbReference type="AlphaFoldDB" id="A0A2T0MH84"/>
<protein>
    <submittedName>
        <fullName evidence="4">Glycosyltransferase involved in cell wall biosynthesis</fullName>
    </submittedName>
</protein>
<keyword evidence="1 4" id="KW-0808">Transferase</keyword>
<dbReference type="PANTHER" id="PTHR46401:SF2">
    <property type="entry name" value="GLYCOSYLTRANSFERASE WBBK-RELATED"/>
    <property type="match status" value="1"/>
</dbReference>
<name>A0A2T0MH84_9FLAO</name>
<reference evidence="4 5" key="1">
    <citation type="submission" date="2018-03" db="EMBL/GenBank/DDBJ databases">
        <title>Genomic Encyclopedia of Archaeal and Bacterial Type Strains, Phase II (KMG-II): from individual species to whole genera.</title>
        <authorList>
            <person name="Goeker M."/>
        </authorList>
    </citation>
    <scope>NUCLEOTIDE SEQUENCE [LARGE SCALE GENOMIC DNA]</scope>
    <source>
        <strain evidence="4 5">DSM 25027</strain>
    </source>
</reference>
<evidence type="ECO:0000313" key="5">
    <source>
        <dbReference type="Proteomes" id="UP000237640"/>
    </source>
</evidence>
<keyword evidence="5" id="KW-1185">Reference proteome</keyword>
<organism evidence="4 5">
    <name type="scientific">Flagellimonas meridianipacifica</name>
    <dbReference type="NCBI Taxonomy" id="1080225"/>
    <lineage>
        <taxon>Bacteria</taxon>
        <taxon>Pseudomonadati</taxon>
        <taxon>Bacteroidota</taxon>
        <taxon>Flavobacteriia</taxon>
        <taxon>Flavobacteriales</taxon>
        <taxon>Flavobacteriaceae</taxon>
        <taxon>Flagellimonas</taxon>
    </lineage>
</organism>
<gene>
    <name evidence="4" type="ORF">CLV81_0938</name>
</gene>
<dbReference type="EMBL" id="PVYX01000001">
    <property type="protein sequence ID" value="PRX56937.1"/>
    <property type="molecule type" value="Genomic_DNA"/>
</dbReference>
<comment type="caution">
    <text evidence="4">The sequence shown here is derived from an EMBL/GenBank/DDBJ whole genome shotgun (WGS) entry which is preliminary data.</text>
</comment>
<sequence>MIIVNARFLTQPVTGVQRFAIEISKIIKKRLGDKVHFITHPGILHHKLAEELKAEVIGLNRSHIWEQIDLPLYLSMNKRPLLISFGYTGPLFYRNQIVSIHDMAFKYYKETFSKSFSYLYNFLVPKIAKKCLHVFTVSKTAKNELAKELGIPKEKITVVYNGLSDVFKTGGQTITNKEKYILTVSSHHPRKNYPRLLEAFSMLDNKSIKLYVVGNEIKHFSSSMDKLNDVSVERVKFLTNISDELLSSYYENAELFVFPSLYEGFGIPLVEAMGMRLKCVISDIPVFREIAKENAIFVNPKDVESIKEGIEIGLKLDKNRMSYDNMSRFSWNTSANKVLKLLNQIEKQN</sequence>
<evidence type="ECO:0000256" key="1">
    <source>
        <dbReference type="ARBA" id="ARBA00022679"/>
    </source>
</evidence>
<evidence type="ECO:0000313" key="4">
    <source>
        <dbReference type="EMBL" id="PRX56937.1"/>
    </source>
</evidence>
<dbReference type="Gene3D" id="3.40.50.2000">
    <property type="entry name" value="Glycogen Phosphorylase B"/>
    <property type="match status" value="2"/>
</dbReference>
<evidence type="ECO:0000259" key="2">
    <source>
        <dbReference type="Pfam" id="PF00534"/>
    </source>
</evidence>
<dbReference type="RefSeq" id="WP_106143869.1">
    <property type="nucleotide sequence ID" value="NZ_PVYX01000001.1"/>
</dbReference>
<feature type="domain" description="Glycosyltransferase subfamily 4-like N-terminal" evidence="3">
    <location>
        <begin position="15"/>
        <end position="163"/>
    </location>
</feature>
<dbReference type="Proteomes" id="UP000237640">
    <property type="component" value="Unassembled WGS sequence"/>
</dbReference>
<accession>A0A2T0MH84</accession>
<dbReference type="Pfam" id="PF00534">
    <property type="entry name" value="Glycos_transf_1"/>
    <property type="match status" value="1"/>
</dbReference>